<accession>A0A375JCB1</accession>
<dbReference type="AlphaFoldDB" id="A0A375JCB1"/>
<evidence type="ECO:0000313" key="1">
    <source>
        <dbReference type="EMBL" id="SPS02814.1"/>
    </source>
</evidence>
<gene>
    <name evidence="1" type="ORF">CBM2634_U340002</name>
</gene>
<sequence>MRCGTIESPMAVKQDGRGRTAWLGPLDEVWVRLKPKADVTHTNEGCLLGSADGGKQDRISLCTSRLVGRWDSNPWWDVSGGL</sequence>
<dbReference type="EMBL" id="OVTA01000099">
    <property type="protein sequence ID" value="SPS02814.1"/>
    <property type="molecule type" value="Genomic_DNA"/>
</dbReference>
<protein>
    <submittedName>
        <fullName evidence="1">Uncharacterized protein</fullName>
    </submittedName>
</protein>
<dbReference type="Proteomes" id="UP000256805">
    <property type="component" value="Unassembled WGS sequence"/>
</dbReference>
<organism evidence="1 2">
    <name type="scientific">Cupriavidus taiwanensis</name>
    <dbReference type="NCBI Taxonomy" id="164546"/>
    <lineage>
        <taxon>Bacteria</taxon>
        <taxon>Pseudomonadati</taxon>
        <taxon>Pseudomonadota</taxon>
        <taxon>Betaproteobacteria</taxon>
        <taxon>Burkholderiales</taxon>
        <taxon>Burkholderiaceae</taxon>
        <taxon>Cupriavidus</taxon>
    </lineage>
</organism>
<name>A0A375JCB1_9BURK</name>
<evidence type="ECO:0000313" key="2">
    <source>
        <dbReference type="Proteomes" id="UP000256805"/>
    </source>
</evidence>
<proteinExistence type="predicted"/>
<reference evidence="1 2" key="1">
    <citation type="submission" date="2018-01" db="EMBL/GenBank/DDBJ databases">
        <authorList>
            <person name="Gaut B.S."/>
            <person name="Morton B.R."/>
            <person name="Clegg M.T."/>
            <person name="Duvall M.R."/>
        </authorList>
    </citation>
    <scope>NUCLEOTIDE SEQUENCE [LARGE SCALE GENOMIC DNA]</scope>
    <source>
        <strain evidence="1">Cupriavidus taiwanensis cmp 52</strain>
    </source>
</reference>